<organism evidence="1 2">
    <name type="scientific">Actinoplanes xinjiangensis</name>
    <dbReference type="NCBI Taxonomy" id="512350"/>
    <lineage>
        <taxon>Bacteria</taxon>
        <taxon>Bacillati</taxon>
        <taxon>Actinomycetota</taxon>
        <taxon>Actinomycetes</taxon>
        <taxon>Micromonosporales</taxon>
        <taxon>Micromonosporaceae</taxon>
        <taxon>Actinoplanes</taxon>
    </lineage>
</organism>
<keyword evidence="2" id="KW-1185">Reference proteome</keyword>
<comment type="caution">
    <text evidence="1">The sequence shown here is derived from an EMBL/GenBank/DDBJ whole genome shotgun (WGS) entry which is preliminary data.</text>
</comment>
<proteinExistence type="predicted"/>
<protein>
    <submittedName>
        <fullName evidence="1">Phenylacetate-CoA ligase</fullName>
    </submittedName>
</protein>
<dbReference type="GO" id="GO:0016874">
    <property type="term" value="F:ligase activity"/>
    <property type="evidence" value="ECO:0007669"/>
    <property type="project" value="UniProtKB-KW"/>
</dbReference>
<name>A0A316FCC2_9ACTN</name>
<dbReference type="RefSeq" id="WP_109596128.1">
    <property type="nucleotide sequence ID" value="NZ_BONA01000061.1"/>
</dbReference>
<keyword evidence="1" id="KW-0436">Ligase</keyword>
<evidence type="ECO:0000313" key="2">
    <source>
        <dbReference type="Proteomes" id="UP000245697"/>
    </source>
</evidence>
<dbReference type="OrthoDB" id="568480at2"/>
<dbReference type="AlphaFoldDB" id="A0A316FCC2"/>
<dbReference type="PANTHER" id="PTHR43845:SF1">
    <property type="entry name" value="BLR5969 PROTEIN"/>
    <property type="match status" value="1"/>
</dbReference>
<dbReference type="SUPFAM" id="SSF56801">
    <property type="entry name" value="Acetyl-CoA synthetase-like"/>
    <property type="match status" value="1"/>
</dbReference>
<evidence type="ECO:0000313" key="1">
    <source>
        <dbReference type="EMBL" id="PWK45139.1"/>
    </source>
</evidence>
<gene>
    <name evidence="1" type="ORF">BC793_111113</name>
</gene>
<dbReference type="Gene3D" id="3.40.50.12780">
    <property type="entry name" value="N-terminal domain of ligase-like"/>
    <property type="match status" value="1"/>
</dbReference>
<dbReference type="Proteomes" id="UP000245697">
    <property type="component" value="Unassembled WGS sequence"/>
</dbReference>
<dbReference type="EMBL" id="QGGR01000011">
    <property type="protein sequence ID" value="PWK45139.1"/>
    <property type="molecule type" value="Genomic_DNA"/>
</dbReference>
<accession>A0A316FCC2</accession>
<sequence length="451" mass="49439">MQVLELFRDAAETVPAYALFLRERGVDPASVTDPAQIPLMTKQDYHQRFDLPQRCRDGRLDAAATVAVSSGSSGRPTVWPRTVADEVPVTARFAQVFRDGFRAGERSTLAVVCFALGNWVGGMYTVAACRQLPVTVAAPGNDIEEILRVVGELGGHFEQTVLLGYPPFVKNVIDAGVARGVDWASLRIKLVLAGEVFSEQWRDLVAARAGIDDPETGVASLYGTADAGVLGNETPLSVRVRRFLSRRPEVAAELFGESRLPTLVQYDPAARLFETAPDGTLVFTADGTVPLVRYHIADDGGVLPKADLIAVCREHGFDPGDGPDLPFVYVFGRSLFTVSYFGANVYPENVTVGLERPDISAWSTGRFVLSTIEDDDRDRHLSVVVELAPGAEGTPERERMAAESIRAELLRLNSEFAHYVPTGNRTPRVELRPADDPEFFPRGVKHRYTRR</sequence>
<dbReference type="InterPro" id="IPR042099">
    <property type="entry name" value="ANL_N_sf"/>
</dbReference>
<dbReference type="PANTHER" id="PTHR43845">
    <property type="entry name" value="BLR5969 PROTEIN"/>
    <property type="match status" value="1"/>
</dbReference>
<reference evidence="1 2" key="1">
    <citation type="submission" date="2018-05" db="EMBL/GenBank/DDBJ databases">
        <title>Genomic Encyclopedia of Archaeal and Bacterial Type Strains, Phase II (KMG-II): from individual species to whole genera.</title>
        <authorList>
            <person name="Goeker M."/>
        </authorList>
    </citation>
    <scope>NUCLEOTIDE SEQUENCE [LARGE SCALE GENOMIC DNA]</scope>
    <source>
        <strain evidence="1 2">DSM 45184</strain>
    </source>
</reference>